<dbReference type="OMA" id="CDGELAK"/>
<accession>A0A8S1LJF4</accession>
<evidence type="ECO:0000313" key="3">
    <source>
        <dbReference type="EMBL" id="CAD8065433.1"/>
    </source>
</evidence>
<evidence type="ECO:0000313" key="4">
    <source>
        <dbReference type="Proteomes" id="UP000688137"/>
    </source>
</evidence>
<feature type="transmembrane region" description="Helical" evidence="1">
    <location>
        <begin position="325"/>
        <end position="347"/>
    </location>
</feature>
<gene>
    <name evidence="3" type="ORF">PPRIM_AZ9-3.1.T0370269</name>
</gene>
<organism evidence="3 4">
    <name type="scientific">Paramecium primaurelia</name>
    <dbReference type="NCBI Taxonomy" id="5886"/>
    <lineage>
        <taxon>Eukaryota</taxon>
        <taxon>Sar</taxon>
        <taxon>Alveolata</taxon>
        <taxon>Ciliophora</taxon>
        <taxon>Intramacronucleata</taxon>
        <taxon>Oligohymenophorea</taxon>
        <taxon>Peniculida</taxon>
        <taxon>Parameciidae</taxon>
        <taxon>Paramecium</taxon>
    </lineage>
</organism>
<protein>
    <recommendedName>
        <fullName evidence="2">GPR180/TMEM145 transmembrane domain-containing protein</fullName>
    </recommendedName>
</protein>
<dbReference type="Pfam" id="PF10192">
    <property type="entry name" value="GPR180-TMEM145_TM"/>
    <property type="match status" value="1"/>
</dbReference>
<sequence>MFILLYLTIAVAKFTRVTFPVNDIRDNIYFLQKYGVDLGKGTFSFRARLTKPYDEQTDDFVYFRFHIFTDDYWPMQKRESKCTNKRSLGTYQEREKLPLNGNWSNLKEKKINLYYRDKIYIVATSDCDGELAKVEGYQIEIEITSLNNGSHFSCEDNGIQKLYGIQIICSILIGAYCIIKGKDDLFIKYVMRVLLIDIIAEVLFLLHYTVYSYNGVGIYFFDLLGSICNNASQLLFAFLFVALSQGWTITKQELNTVQFFPFISMVVIYQSIIMIIIKYFDGSEDKYHNFYGIGGWLLMLSKIGLTFLYAIGIYNLSKQVKQKQFIFLIAIVGILYQIHYPVVVFISEVFVVPYWKNRVITMTTILVSHLCMVFCAFICTTKSTAYFQLKNQSQTII</sequence>
<feature type="transmembrane region" description="Helical" evidence="1">
    <location>
        <begin position="359"/>
        <end position="380"/>
    </location>
</feature>
<dbReference type="GO" id="GO:0019236">
    <property type="term" value="P:response to pheromone"/>
    <property type="evidence" value="ECO:0007669"/>
    <property type="project" value="InterPro"/>
</dbReference>
<dbReference type="AlphaFoldDB" id="A0A8S1LJF4"/>
<keyword evidence="1" id="KW-0472">Membrane</keyword>
<evidence type="ECO:0000256" key="1">
    <source>
        <dbReference type="SAM" id="Phobius"/>
    </source>
</evidence>
<feature type="transmembrane region" description="Helical" evidence="1">
    <location>
        <begin position="223"/>
        <end position="247"/>
    </location>
</feature>
<evidence type="ECO:0000259" key="2">
    <source>
        <dbReference type="Pfam" id="PF10192"/>
    </source>
</evidence>
<dbReference type="EMBL" id="CAJJDM010000036">
    <property type="protein sequence ID" value="CAD8065433.1"/>
    <property type="molecule type" value="Genomic_DNA"/>
</dbReference>
<feature type="transmembrane region" description="Helical" evidence="1">
    <location>
        <begin position="292"/>
        <end position="313"/>
    </location>
</feature>
<reference evidence="3" key="1">
    <citation type="submission" date="2021-01" db="EMBL/GenBank/DDBJ databases">
        <authorList>
            <consortium name="Genoscope - CEA"/>
            <person name="William W."/>
        </authorList>
    </citation>
    <scope>NUCLEOTIDE SEQUENCE</scope>
</reference>
<keyword evidence="4" id="KW-1185">Reference proteome</keyword>
<feature type="transmembrane region" description="Helical" evidence="1">
    <location>
        <begin position="162"/>
        <end position="179"/>
    </location>
</feature>
<dbReference type="PANTHER" id="PTHR23252:SF24">
    <property type="entry name" value="TRANSMEMBRANE PROTEIN 145"/>
    <property type="match status" value="1"/>
</dbReference>
<dbReference type="Proteomes" id="UP000688137">
    <property type="component" value="Unassembled WGS sequence"/>
</dbReference>
<keyword evidence="1" id="KW-0812">Transmembrane</keyword>
<feature type="domain" description="GPR180/TMEM145 transmembrane" evidence="2">
    <location>
        <begin position="163"/>
        <end position="373"/>
    </location>
</feature>
<proteinExistence type="predicted"/>
<name>A0A8S1LJF4_PARPR</name>
<dbReference type="InterPro" id="IPR047831">
    <property type="entry name" value="GPR180/TMEM145"/>
</dbReference>
<dbReference type="InterPro" id="IPR019336">
    <property type="entry name" value="GPR180/TMEM145_TM"/>
</dbReference>
<keyword evidence="1" id="KW-1133">Transmembrane helix</keyword>
<feature type="transmembrane region" description="Helical" evidence="1">
    <location>
        <begin position="191"/>
        <end position="211"/>
    </location>
</feature>
<feature type="transmembrane region" description="Helical" evidence="1">
    <location>
        <begin position="259"/>
        <end position="280"/>
    </location>
</feature>
<dbReference type="GO" id="GO:0007186">
    <property type="term" value="P:G protein-coupled receptor signaling pathway"/>
    <property type="evidence" value="ECO:0007669"/>
    <property type="project" value="InterPro"/>
</dbReference>
<dbReference type="PANTHER" id="PTHR23252">
    <property type="entry name" value="INTIMAL THICKNESS RECEPTOR-RELATED"/>
    <property type="match status" value="1"/>
</dbReference>
<comment type="caution">
    <text evidence="3">The sequence shown here is derived from an EMBL/GenBank/DDBJ whole genome shotgun (WGS) entry which is preliminary data.</text>
</comment>